<evidence type="ECO:0000256" key="3">
    <source>
        <dbReference type="ARBA" id="ARBA00023015"/>
    </source>
</evidence>
<dbReference type="eggNOG" id="COG0745">
    <property type="taxonomic scope" value="Bacteria"/>
</dbReference>
<feature type="domain" description="Response regulatory" evidence="8">
    <location>
        <begin position="2"/>
        <end position="117"/>
    </location>
</feature>
<dbReference type="HOGENOM" id="CLU_000445_30_3_7"/>
<evidence type="ECO:0000259" key="8">
    <source>
        <dbReference type="PROSITE" id="PS50110"/>
    </source>
</evidence>
<dbReference type="KEGG" id="ant:Arnit_2173"/>
<keyword evidence="11" id="KW-1185">Reference proteome</keyword>
<feature type="DNA-binding region" description="OmpR/PhoB-type" evidence="7">
    <location>
        <begin position="125"/>
        <end position="220"/>
    </location>
</feature>
<evidence type="ECO:0000256" key="6">
    <source>
        <dbReference type="PROSITE-ProRule" id="PRU00169"/>
    </source>
</evidence>
<dbReference type="EMBL" id="CP001999">
    <property type="protein sequence ID" value="ADG93825.1"/>
    <property type="molecule type" value="Genomic_DNA"/>
</dbReference>
<feature type="modified residue" description="4-aspartylphosphate" evidence="6">
    <location>
        <position position="51"/>
    </location>
</feature>
<evidence type="ECO:0000313" key="11">
    <source>
        <dbReference type="Proteomes" id="UP000000939"/>
    </source>
</evidence>
<dbReference type="SMART" id="SM00862">
    <property type="entry name" value="Trans_reg_C"/>
    <property type="match status" value="1"/>
</dbReference>
<keyword evidence="1 6" id="KW-0597">Phosphoprotein</keyword>
<dbReference type="SUPFAM" id="SSF52172">
    <property type="entry name" value="CheY-like"/>
    <property type="match status" value="1"/>
</dbReference>
<dbReference type="PROSITE" id="PS50110">
    <property type="entry name" value="RESPONSE_REGULATORY"/>
    <property type="match status" value="1"/>
</dbReference>
<name>D5V0L3_ARCNC</name>
<gene>
    <name evidence="10" type="ordered locus">Arnit_2173</name>
</gene>
<dbReference type="GO" id="GO:0032993">
    <property type="term" value="C:protein-DNA complex"/>
    <property type="evidence" value="ECO:0007669"/>
    <property type="project" value="TreeGrafter"/>
</dbReference>
<dbReference type="RefSeq" id="WP_013135970.1">
    <property type="nucleotide sequence ID" value="NC_014166.1"/>
</dbReference>
<dbReference type="GO" id="GO:0000976">
    <property type="term" value="F:transcription cis-regulatory region binding"/>
    <property type="evidence" value="ECO:0007669"/>
    <property type="project" value="TreeGrafter"/>
</dbReference>
<evidence type="ECO:0000256" key="1">
    <source>
        <dbReference type="ARBA" id="ARBA00022553"/>
    </source>
</evidence>
<keyword evidence="4 7" id="KW-0238">DNA-binding</keyword>
<evidence type="ECO:0000256" key="4">
    <source>
        <dbReference type="ARBA" id="ARBA00023125"/>
    </source>
</evidence>
<dbReference type="STRING" id="572480.Arnit_2173"/>
<dbReference type="GO" id="GO:0005829">
    <property type="term" value="C:cytosol"/>
    <property type="evidence" value="ECO:0007669"/>
    <property type="project" value="TreeGrafter"/>
</dbReference>
<evidence type="ECO:0000259" key="9">
    <source>
        <dbReference type="PROSITE" id="PS51755"/>
    </source>
</evidence>
<dbReference type="SMART" id="SM00448">
    <property type="entry name" value="REC"/>
    <property type="match status" value="1"/>
</dbReference>
<dbReference type="InterPro" id="IPR001789">
    <property type="entry name" value="Sig_transdc_resp-reg_receiver"/>
</dbReference>
<accession>D5V0L3</accession>
<sequence length="221" mass="25689">MRVLLLEDDLALSDILNDYLVHKGYEVTLCTKGEDALEQLVDSVYDFAILDVNTPTMSGLDVLKHIRNDYKSQTPIIIITAYQDTKHLKSAFELGSDDYIKKPFDLVELEQRINKLCRYFSLGTSDEIKIDTNISFFPEESLVVVDDKKIRLAQKEKEILKYFVIHSNRVISSEELLQNIWQYDEQPTDATIRVYIKNLRETLGKEKIETIRGIGYKFEQK</sequence>
<dbReference type="InterPro" id="IPR039420">
    <property type="entry name" value="WalR-like"/>
</dbReference>
<dbReference type="InterPro" id="IPR011006">
    <property type="entry name" value="CheY-like_superfamily"/>
</dbReference>
<dbReference type="Gene3D" id="3.40.50.2300">
    <property type="match status" value="1"/>
</dbReference>
<dbReference type="PANTHER" id="PTHR48111:SF21">
    <property type="entry name" value="DNA-BINDING DUAL MASTER TRANSCRIPTIONAL REGULATOR RPAA"/>
    <property type="match status" value="1"/>
</dbReference>
<dbReference type="CDD" id="cd00383">
    <property type="entry name" value="trans_reg_C"/>
    <property type="match status" value="1"/>
</dbReference>
<dbReference type="GO" id="GO:0006355">
    <property type="term" value="P:regulation of DNA-templated transcription"/>
    <property type="evidence" value="ECO:0007669"/>
    <property type="project" value="InterPro"/>
</dbReference>
<dbReference type="GO" id="GO:0000156">
    <property type="term" value="F:phosphorelay response regulator activity"/>
    <property type="evidence" value="ECO:0007669"/>
    <property type="project" value="TreeGrafter"/>
</dbReference>
<dbReference type="PANTHER" id="PTHR48111">
    <property type="entry name" value="REGULATOR OF RPOS"/>
    <property type="match status" value="1"/>
</dbReference>
<feature type="domain" description="OmpR/PhoB-type" evidence="9">
    <location>
        <begin position="125"/>
        <end position="220"/>
    </location>
</feature>
<dbReference type="InterPro" id="IPR001867">
    <property type="entry name" value="OmpR/PhoB-type_DNA-bd"/>
</dbReference>
<evidence type="ECO:0000256" key="7">
    <source>
        <dbReference type="PROSITE-ProRule" id="PRU01091"/>
    </source>
</evidence>
<dbReference type="OrthoDB" id="8912111at2"/>
<keyword evidence="3" id="KW-0805">Transcription regulation</keyword>
<keyword evidence="2" id="KW-0902">Two-component regulatory system</keyword>
<dbReference type="AlphaFoldDB" id="D5V0L3"/>
<dbReference type="InterPro" id="IPR036388">
    <property type="entry name" value="WH-like_DNA-bd_sf"/>
</dbReference>
<organism evidence="10 11">
    <name type="scientific">Arcobacter nitrofigilis (strain ATCC 33309 / DSM 7299 / CCUG 15893 / LMG 7604 / NCTC 12251 / CI)</name>
    <name type="common">Campylobacter nitrofigilis</name>
    <dbReference type="NCBI Taxonomy" id="572480"/>
    <lineage>
        <taxon>Bacteria</taxon>
        <taxon>Pseudomonadati</taxon>
        <taxon>Campylobacterota</taxon>
        <taxon>Epsilonproteobacteria</taxon>
        <taxon>Campylobacterales</taxon>
        <taxon>Arcobacteraceae</taxon>
        <taxon>Arcobacter</taxon>
    </lineage>
</organism>
<evidence type="ECO:0000313" key="10">
    <source>
        <dbReference type="EMBL" id="ADG93825.1"/>
    </source>
</evidence>
<dbReference type="PROSITE" id="PS51755">
    <property type="entry name" value="OMPR_PHOB"/>
    <property type="match status" value="1"/>
</dbReference>
<dbReference type="Pfam" id="PF00072">
    <property type="entry name" value="Response_reg"/>
    <property type="match status" value="1"/>
</dbReference>
<dbReference type="Gene3D" id="1.10.10.10">
    <property type="entry name" value="Winged helix-like DNA-binding domain superfamily/Winged helix DNA-binding domain"/>
    <property type="match status" value="1"/>
</dbReference>
<evidence type="ECO:0000256" key="2">
    <source>
        <dbReference type="ARBA" id="ARBA00023012"/>
    </source>
</evidence>
<reference evidence="10 11" key="1">
    <citation type="journal article" date="2010" name="Stand. Genomic Sci.">
        <title>Complete genome sequence of Arcobacter nitrofigilis type strain (CI).</title>
        <authorList>
            <person name="Pati A."/>
            <person name="Gronow S."/>
            <person name="Lapidus A."/>
            <person name="Copeland A."/>
            <person name="Glavina Del Rio T."/>
            <person name="Nolan M."/>
            <person name="Lucas S."/>
            <person name="Tice H."/>
            <person name="Cheng J.F."/>
            <person name="Han C."/>
            <person name="Chertkov O."/>
            <person name="Bruce D."/>
            <person name="Tapia R."/>
            <person name="Goodwin L."/>
            <person name="Pitluck S."/>
            <person name="Liolios K."/>
            <person name="Ivanova N."/>
            <person name="Mavromatis K."/>
            <person name="Chen A."/>
            <person name="Palaniappan K."/>
            <person name="Land M."/>
            <person name="Hauser L."/>
            <person name="Chang Y.J."/>
            <person name="Jeffries C.D."/>
            <person name="Detter J.C."/>
            <person name="Rohde M."/>
            <person name="Goker M."/>
            <person name="Bristow J."/>
            <person name="Eisen J.A."/>
            <person name="Markowitz V."/>
            <person name="Hugenholtz P."/>
            <person name="Klenk H.P."/>
            <person name="Kyrpides N.C."/>
        </authorList>
    </citation>
    <scope>NUCLEOTIDE SEQUENCE [LARGE SCALE GENOMIC DNA]</scope>
    <source>
        <strain evidence="11">ATCC 33309 / DSM 7299 / CCUG 15893 / LMG 7604 / NCTC 12251 / CI</strain>
    </source>
</reference>
<protein>
    <submittedName>
        <fullName evidence="10">Two component transcriptional regulator, winged helix family</fullName>
    </submittedName>
</protein>
<dbReference type="Pfam" id="PF00486">
    <property type="entry name" value="Trans_reg_C"/>
    <property type="match status" value="1"/>
</dbReference>
<dbReference type="Proteomes" id="UP000000939">
    <property type="component" value="Chromosome"/>
</dbReference>
<keyword evidence="5" id="KW-0804">Transcription</keyword>
<proteinExistence type="predicted"/>
<evidence type="ECO:0000256" key="5">
    <source>
        <dbReference type="ARBA" id="ARBA00023163"/>
    </source>
</evidence>